<dbReference type="Gene3D" id="3.30.2130.30">
    <property type="match status" value="1"/>
</dbReference>
<dbReference type="STRING" id="314344.AL013_13180"/>
<dbReference type="Pfam" id="PF02926">
    <property type="entry name" value="THUMP"/>
    <property type="match status" value="1"/>
</dbReference>
<keyword evidence="1" id="KW-0489">Methyltransferase</keyword>
<sequence length="376" mass="41382">MTTSNPPKSNANHFFAITPPGMEAIAAAELAALSAHEINPIAGGVEFTASMDTMMRINLRARCITRVLLRLASFKALSFPELYNKSKRIDWQRYLAEGSAVALRASCHGSRLLHSGRVEQAVFDAIRDGSIQVTAGEDEGGQQILVRVDKDQCTISIDCSGERLDRRGYRLHSGMAPLRETIAAAILQWIDWQPEEVLLTPMCGSGTFAIEAALMAAKKAAGSTHDFAFLHWPCLKEKRWQRVKEKSEAMVVGQPKVQILASDLDGRMLAQARQNANDAGVAGLIDYSVLDIAKLMPTAANGLILVNPPYGGRIEADARAVYAQLGKLFRERFSGWRMVVVVPDQGCERALAMPVKRRLKVKHGGHWVHVLHLEHE</sequence>
<gene>
    <name evidence="6" type="ORF">SPV1_04313</name>
</gene>
<dbReference type="GO" id="GO:0003723">
    <property type="term" value="F:RNA binding"/>
    <property type="evidence" value="ECO:0007669"/>
    <property type="project" value="InterPro"/>
</dbReference>
<evidence type="ECO:0000259" key="4">
    <source>
        <dbReference type="Pfam" id="PF02926"/>
    </source>
</evidence>
<evidence type="ECO:0000256" key="2">
    <source>
        <dbReference type="ARBA" id="ARBA00022679"/>
    </source>
</evidence>
<dbReference type="GO" id="GO:0070043">
    <property type="term" value="F:rRNA (guanine-N7-)-methyltransferase activity"/>
    <property type="evidence" value="ECO:0007669"/>
    <property type="project" value="TreeGrafter"/>
</dbReference>
<evidence type="ECO:0000256" key="1">
    <source>
        <dbReference type="ARBA" id="ARBA00022603"/>
    </source>
</evidence>
<dbReference type="OrthoDB" id="5288439at2"/>
<reference evidence="6 7" key="1">
    <citation type="submission" date="2006-09" db="EMBL/GenBank/DDBJ databases">
        <authorList>
            <person name="Emerson D."/>
            <person name="Ferriera S."/>
            <person name="Johnson J."/>
            <person name="Kravitz S."/>
            <person name="Halpern A."/>
            <person name="Remington K."/>
            <person name="Beeson K."/>
            <person name="Tran B."/>
            <person name="Rogers Y.-H."/>
            <person name="Friedman R."/>
            <person name="Venter J.C."/>
        </authorList>
    </citation>
    <scope>NUCLEOTIDE SEQUENCE [LARGE SCALE GENOMIC DNA]</scope>
    <source>
        <strain evidence="6 7">PV-1</strain>
    </source>
</reference>
<organism evidence="6 7">
    <name type="scientific">Mariprofundus ferrooxydans PV-1</name>
    <dbReference type="NCBI Taxonomy" id="314345"/>
    <lineage>
        <taxon>Bacteria</taxon>
        <taxon>Pseudomonadati</taxon>
        <taxon>Pseudomonadota</taxon>
        <taxon>Candidatius Mariprofundia</taxon>
        <taxon>Mariprofundales</taxon>
        <taxon>Mariprofundaceae</taxon>
        <taxon>Mariprofundus</taxon>
    </lineage>
</organism>
<evidence type="ECO:0000313" key="6">
    <source>
        <dbReference type="EMBL" id="EAU56013.1"/>
    </source>
</evidence>
<feature type="domain" description="RlmL ferredoxin-like" evidence="5">
    <location>
        <begin position="14"/>
        <end position="68"/>
    </location>
</feature>
<dbReference type="InParanoid" id="Q0F3C8"/>
<dbReference type="InterPro" id="IPR029063">
    <property type="entry name" value="SAM-dependent_MTases_sf"/>
</dbReference>
<comment type="caution">
    <text evidence="6">The sequence shown here is derived from an EMBL/GenBank/DDBJ whole genome shotgun (WGS) entry which is preliminary data.</text>
</comment>
<protein>
    <submittedName>
        <fullName evidence="6">Uncharacterized protein</fullName>
    </submittedName>
</protein>
<keyword evidence="2" id="KW-0808">Transferase</keyword>
<dbReference type="FunCoup" id="Q0F3C8">
    <property type="interactions" value="278"/>
</dbReference>
<dbReference type="PANTHER" id="PTHR47313">
    <property type="entry name" value="RIBOSOMAL RNA LARGE SUBUNIT METHYLTRANSFERASE K/L"/>
    <property type="match status" value="1"/>
</dbReference>
<proteinExistence type="predicted"/>
<dbReference type="HOGENOM" id="CLU_032119_3_0_0"/>
<dbReference type="eggNOG" id="COG0116">
    <property type="taxonomic scope" value="Bacteria"/>
</dbReference>
<dbReference type="RefSeq" id="WP_009851159.1">
    <property type="nucleotide sequence ID" value="NZ_DS022295.1"/>
</dbReference>
<dbReference type="CDD" id="cd11715">
    <property type="entry name" value="THUMP_AdoMetMT"/>
    <property type="match status" value="1"/>
</dbReference>
<dbReference type="Proteomes" id="UP000005297">
    <property type="component" value="Unassembled WGS sequence"/>
</dbReference>
<dbReference type="PANTHER" id="PTHR47313:SF1">
    <property type="entry name" value="RIBOSOMAL RNA LARGE SUBUNIT METHYLTRANSFERASE K_L"/>
    <property type="match status" value="1"/>
</dbReference>
<evidence type="ECO:0000313" key="7">
    <source>
        <dbReference type="Proteomes" id="UP000005297"/>
    </source>
</evidence>
<name>Q0F3C8_9PROT</name>
<evidence type="ECO:0000259" key="3">
    <source>
        <dbReference type="Pfam" id="PF01170"/>
    </source>
</evidence>
<dbReference type="InterPro" id="IPR054170">
    <property type="entry name" value="RlmL_1st"/>
</dbReference>
<dbReference type="SUPFAM" id="SSF53335">
    <property type="entry name" value="S-adenosyl-L-methionine-dependent methyltransferases"/>
    <property type="match status" value="1"/>
</dbReference>
<dbReference type="InterPro" id="IPR004114">
    <property type="entry name" value="THUMP_dom"/>
</dbReference>
<dbReference type="Pfam" id="PF01170">
    <property type="entry name" value="UPF0020"/>
    <property type="match status" value="1"/>
</dbReference>
<dbReference type="InterPro" id="IPR000241">
    <property type="entry name" value="RlmKL-like_Mtase"/>
</dbReference>
<dbReference type="Pfam" id="PF22020">
    <property type="entry name" value="RlmL_1st"/>
    <property type="match status" value="1"/>
</dbReference>
<feature type="domain" description="THUMP" evidence="4">
    <location>
        <begin position="78"/>
        <end position="158"/>
    </location>
</feature>
<accession>Q0F3C8</accession>
<dbReference type="AlphaFoldDB" id="Q0F3C8"/>
<dbReference type="EMBL" id="AATS01000001">
    <property type="protein sequence ID" value="EAU56013.1"/>
    <property type="molecule type" value="Genomic_DNA"/>
</dbReference>
<dbReference type="Gene3D" id="3.40.50.150">
    <property type="entry name" value="Vaccinia Virus protein VP39"/>
    <property type="match status" value="1"/>
</dbReference>
<evidence type="ECO:0000259" key="5">
    <source>
        <dbReference type="Pfam" id="PF22020"/>
    </source>
</evidence>
<feature type="domain" description="Ribosomal RNA large subunit methyltransferase K/L-like methyltransferase" evidence="3">
    <location>
        <begin position="167"/>
        <end position="364"/>
    </location>
</feature>
<dbReference type="GO" id="GO:0008990">
    <property type="term" value="F:rRNA (guanine-N2-)-methyltransferase activity"/>
    <property type="evidence" value="ECO:0007669"/>
    <property type="project" value="TreeGrafter"/>
</dbReference>
<keyword evidence="7" id="KW-1185">Reference proteome</keyword>